<name>A0A4R5ERW1_9RHOB</name>
<keyword evidence="2" id="KW-1185">Reference proteome</keyword>
<dbReference type="EMBL" id="SMFP01000007">
    <property type="protein sequence ID" value="TDE37498.1"/>
    <property type="molecule type" value="Genomic_DNA"/>
</dbReference>
<evidence type="ECO:0000313" key="2">
    <source>
        <dbReference type="Proteomes" id="UP000294662"/>
    </source>
</evidence>
<dbReference type="Gene3D" id="2.60.200.60">
    <property type="match status" value="1"/>
</dbReference>
<gene>
    <name evidence="1" type="ORF">E1B25_12315</name>
</gene>
<accession>A0A4R5ERW1</accession>
<sequence>MGMPQARLSDLHLCNVPVVVVPPAPPAPMPIMPPCLPTVLVGKLPAARVTDMHASAPPHPIVKGSMTVLIGKLPAARIGDLGACGGAILKGEFTVLTGG</sequence>
<reference evidence="1 2" key="1">
    <citation type="submission" date="2019-03" db="EMBL/GenBank/DDBJ databases">
        <authorList>
            <person name="Zhang S."/>
        </authorList>
    </citation>
    <scope>NUCLEOTIDE SEQUENCE [LARGE SCALE GENOMIC DNA]</scope>
    <source>
        <strain evidence="1 2">S4J41</strain>
    </source>
</reference>
<dbReference type="AlphaFoldDB" id="A0A4R5ERW1"/>
<protein>
    <recommendedName>
        <fullName evidence="3">Zn-binding Pro-Ala-Ala-Arg (PAAR) domain-containing protein, incolved in TypeVI secretion</fullName>
    </recommendedName>
</protein>
<dbReference type="OrthoDB" id="197187at2"/>
<dbReference type="Proteomes" id="UP000294662">
    <property type="component" value="Unassembled WGS sequence"/>
</dbReference>
<dbReference type="Pfam" id="PF05488">
    <property type="entry name" value="PAAR_motif"/>
    <property type="match status" value="1"/>
</dbReference>
<proteinExistence type="predicted"/>
<dbReference type="InterPro" id="IPR008727">
    <property type="entry name" value="PAAR_motif"/>
</dbReference>
<evidence type="ECO:0000313" key="1">
    <source>
        <dbReference type="EMBL" id="TDE37498.1"/>
    </source>
</evidence>
<evidence type="ECO:0008006" key="3">
    <source>
        <dbReference type="Google" id="ProtNLM"/>
    </source>
</evidence>
<organism evidence="1 2">
    <name type="scientific">Antarcticimicrobium sediminis</name>
    <dbReference type="NCBI Taxonomy" id="2546227"/>
    <lineage>
        <taxon>Bacteria</taxon>
        <taxon>Pseudomonadati</taxon>
        <taxon>Pseudomonadota</taxon>
        <taxon>Alphaproteobacteria</taxon>
        <taxon>Rhodobacterales</taxon>
        <taxon>Paracoccaceae</taxon>
        <taxon>Antarcticimicrobium</taxon>
    </lineage>
</organism>
<comment type="caution">
    <text evidence="1">The sequence shown here is derived from an EMBL/GenBank/DDBJ whole genome shotgun (WGS) entry which is preliminary data.</text>
</comment>